<feature type="compositionally biased region" description="Polar residues" evidence="1">
    <location>
        <begin position="20"/>
        <end position="67"/>
    </location>
</feature>
<accession>A0AAW1QUQ1</accession>
<reference evidence="2 3" key="1">
    <citation type="journal article" date="2024" name="Nat. Commun.">
        <title>Phylogenomics reveals the evolutionary origins of lichenization in chlorophyte algae.</title>
        <authorList>
            <person name="Puginier C."/>
            <person name="Libourel C."/>
            <person name="Otte J."/>
            <person name="Skaloud P."/>
            <person name="Haon M."/>
            <person name="Grisel S."/>
            <person name="Petersen M."/>
            <person name="Berrin J.G."/>
            <person name="Delaux P.M."/>
            <person name="Dal Grande F."/>
            <person name="Keller J."/>
        </authorList>
    </citation>
    <scope>NUCLEOTIDE SEQUENCE [LARGE SCALE GENOMIC DNA]</scope>
    <source>
        <strain evidence="2 3">SAG 2145</strain>
    </source>
</reference>
<evidence type="ECO:0000313" key="2">
    <source>
        <dbReference type="EMBL" id="KAK9825209.1"/>
    </source>
</evidence>
<keyword evidence="3" id="KW-1185">Reference proteome</keyword>
<sequence length="117" mass="11779">MAKQNASVAEGPAPAHPSPAETSDGSVQASQHTLNHQLPAETSSEAARVDGTSQINAKLTPVKQQGSMEAHGDEPFSGVAVGAAFGGAFGAGIGAIYDAHHADALERVLLPSDLSPL</sequence>
<dbReference type="EMBL" id="JALJOS010000025">
    <property type="protein sequence ID" value="KAK9825209.1"/>
    <property type="molecule type" value="Genomic_DNA"/>
</dbReference>
<protein>
    <submittedName>
        <fullName evidence="2">Uncharacterized protein</fullName>
    </submittedName>
</protein>
<feature type="region of interest" description="Disordered" evidence="1">
    <location>
        <begin position="1"/>
        <end position="76"/>
    </location>
</feature>
<evidence type="ECO:0000313" key="3">
    <source>
        <dbReference type="Proteomes" id="UP001438707"/>
    </source>
</evidence>
<dbReference type="AlphaFoldDB" id="A0AAW1QUQ1"/>
<organism evidence="2 3">
    <name type="scientific">Apatococcus lobatus</name>
    <dbReference type="NCBI Taxonomy" id="904363"/>
    <lineage>
        <taxon>Eukaryota</taxon>
        <taxon>Viridiplantae</taxon>
        <taxon>Chlorophyta</taxon>
        <taxon>core chlorophytes</taxon>
        <taxon>Trebouxiophyceae</taxon>
        <taxon>Chlorellales</taxon>
        <taxon>Chlorellaceae</taxon>
        <taxon>Apatococcus</taxon>
    </lineage>
</organism>
<evidence type="ECO:0000256" key="1">
    <source>
        <dbReference type="SAM" id="MobiDB-lite"/>
    </source>
</evidence>
<dbReference type="Proteomes" id="UP001438707">
    <property type="component" value="Unassembled WGS sequence"/>
</dbReference>
<proteinExistence type="predicted"/>
<name>A0AAW1QUQ1_9CHLO</name>
<gene>
    <name evidence="2" type="ORF">WJX74_000106</name>
</gene>
<comment type="caution">
    <text evidence="2">The sequence shown here is derived from an EMBL/GenBank/DDBJ whole genome shotgun (WGS) entry which is preliminary data.</text>
</comment>